<evidence type="ECO:0000256" key="6">
    <source>
        <dbReference type="SAM" id="Phobius"/>
    </source>
</evidence>
<dbReference type="RefSeq" id="WP_213672501.1">
    <property type="nucleotide sequence ID" value="NZ_JAHCDA010000007.1"/>
</dbReference>
<protein>
    <submittedName>
        <fullName evidence="7">Formate/nitrite transporter family protein</fullName>
    </submittedName>
</protein>
<keyword evidence="4 6" id="KW-0472">Membrane</keyword>
<keyword evidence="8" id="KW-1185">Reference proteome</keyword>
<evidence type="ECO:0000256" key="4">
    <source>
        <dbReference type="ARBA" id="ARBA00023136"/>
    </source>
</evidence>
<dbReference type="InterPro" id="IPR023271">
    <property type="entry name" value="Aquaporin-like"/>
</dbReference>
<dbReference type="InterPro" id="IPR000292">
    <property type="entry name" value="For/NO2_transpt"/>
</dbReference>
<evidence type="ECO:0000313" key="7">
    <source>
        <dbReference type="EMBL" id="MBS7813792.1"/>
    </source>
</evidence>
<evidence type="ECO:0000256" key="3">
    <source>
        <dbReference type="ARBA" id="ARBA00022989"/>
    </source>
</evidence>
<keyword evidence="3 6" id="KW-1133">Transmembrane helix</keyword>
<dbReference type="PROSITE" id="PS01006">
    <property type="entry name" value="FORMATE_NITRITE_TP_2"/>
    <property type="match status" value="1"/>
</dbReference>
<evidence type="ECO:0000256" key="5">
    <source>
        <dbReference type="ARBA" id="ARBA00049660"/>
    </source>
</evidence>
<dbReference type="PANTHER" id="PTHR30520">
    <property type="entry name" value="FORMATE TRANSPORTER-RELATED"/>
    <property type="match status" value="1"/>
</dbReference>
<comment type="similarity">
    <text evidence="5">Belongs to the FNT transporter (TC 1.A.16) family.</text>
</comment>
<gene>
    <name evidence="7" type="ORF">KHU32_22840</name>
</gene>
<accession>A0ABS5QJB7</accession>
<sequence>MDDTLKDPIGSAIAQEAPEALADKARQPWARMMVLACLAGAFIAFGSVISLVAQSGAGDSSVTGAVQLISGLAFSVGLILVMIAGAELFTGNTMMVLPAATGELAAGRMIQAWIVVWLGNLVGSLAVALLFSASGGLEGNVGDAARSLVADKLAKTPQAVFSSAILANILVCLAVWMSMSAVTIPAKVIAIVGPITVFVAAGLEHSVANMSILPLGWLSGPGEDVAWLSGLQNLALSTLGNMVGGALLVLSLGYGHDALRRGA</sequence>
<dbReference type="PROSITE" id="PS01005">
    <property type="entry name" value="FORMATE_NITRITE_TP_1"/>
    <property type="match status" value="1"/>
</dbReference>
<feature type="transmembrane region" description="Helical" evidence="6">
    <location>
        <begin position="33"/>
        <end position="53"/>
    </location>
</feature>
<dbReference type="Gene3D" id="1.20.1080.10">
    <property type="entry name" value="Glycerol uptake facilitator protein"/>
    <property type="match status" value="1"/>
</dbReference>
<dbReference type="Pfam" id="PF01226">
    <property type="entry name" value="Form_Nir_trans"/>
    <property type="match status" value="1"/>
</dbReference>
<evidence type="ECO:0000256" key="1">
    <source>
        <dbReference type="ARBA" id="ARBA00004141"/>
    </source>
</evidence>
<feature type="transmembrane region" description="Helical" evidence="6">
    <location>
        <begin position="110"/>
        <end position="131"/>
    </location>
</feature>
<comment type="subcellular location">
    <subcellularLocation>
        <location evidence="1">Membrane</location>
        <topology evidence="1">Multi-pass membrane protein</topology>
    </subcellularLocation>
</comment>
<dbReference type="Proteomes" id="UP000766336">
    <property type="component" value="Unassembled WGS sequence"/>
</dbReference>
<organism evidence="7 8">
    <name type="scientific">Roseococcus pinisoli</name>
    <dbReference type="NCBI Taxonomy" id="2835040"/>
    <lineage>
        <taxon>Bacteria</taxon>
        <taxon>Pseudomonadati</taxon>
        <taxon>Pseudomonadota</taxon>
        <taxon>Alphaproteobacteria</taxon>
        <taxon>Acetobacterales</taxon>
        <taxon>Roseomonadaceae</taxon>
        <taxon>Roseococcus</taxon>
    </lineage>
</organism>
<evidence type="ECO:0000256" key="2">
    <source>
        <dbReference type="ARBA" id="ARBA00022692"/>
    </source>
</evidence>
<feature type="transmembrane region" description="Helical" evidence="6">
    <location>
        <begin position="65"/>
        <end position="89"/>
    </location>
</feature>
<feature type="transmembrane region" description="Helical" evidence="6">
    <location>
        <begin position="233"/>
        <end position="254"/>
    </location>
</feature>
<name>A0ABS5QJB7_9PROT</name>
<dbReference type="EMBL" id="JAHCDA010000007">
    <property type="protein sequence ID" value="MBS7813792.1"/>
    <property type="molecule type" value="Genomic_DNA"/>
</dbReference>
<proteinExistence type="inferred from homology"/>
<evidence type="ECO:0000313" key="8">
    <source>
        <dbReference type="Proteomes" id="UP000766336"/>
    </source>
</evidence>
<keyword evidence="2 6" id="KW-0812">Transmembrane</keyword>
<comment type="caution">
    <text evidence="7">The sequence shown here is derived from an EMBL/GenBank/DDBJ whole genome shotgun (WGS) entry which is preliminary data.</text>
</comment>
<reference evidence="7 8" key="1">
    <citation type="submission" date="2021-05" db="EMBL/GenBank/DDBJ databases">
        <title>Roseococcus sp. XZZS9, whole genome shotgun sequencing project.</title>
        <authorList>
            <person name="Zhao G."/>
            <person name="Shen L."/>
        </authorList>
    </citation>
    <scope>NUCLEOTIDE SEQUENCE [LARGE SCALE GENOMIC DNA]</scope>
    <source>
        <strain evidence="7 8">XZZS9</strain>
    </source>
</reference>
<dbReference type="PANTHER" id="PTHR30520:SF8">
    <property type="entry name" value="NITRITE TRANSPORTER NIRC"/>
    <property type="match status" value="1"/>
</dbReference>
<feature type="transmembrane region" description="Helical" evidence="6">
    <location>
        <begin position="159"/>
        <end position="176"/>
    </location>
</feature>
<dbReference type="InterPro" id="IPR024002">
    <property type="entry name" value="For/NO2_transpt_CS"/>
</dbReference>
<feature type="transmembrane region" description="Helical" evidence="6">
    <location>
        <begin position="188"/>
        <end position="213"/>
    </location>
</feature>